<comment type="caution">
    <text evidence="2">The sequence shown here is derived from an EMBL/GenBank/DDBJ whole genome shotgun (WGS) entry which is preliminary data.</text>
</comment>
<proteinExistence type="predicted"/>
<dbReference type="OrthoDB" id="9806874at2"/>
<organism evidence="2 3">
    <name type="scientific">Fulvimarina endophytica</name>
    <dbReference type="NCBI Taxonomy" id="2293836"/>
    <lineage>
        <taxon>Bacteria</taxon>
        <taxon>Pseudomonadati</taxon>
        <taxon>Pseudomonadota</taxon>
        <taxon>Alphaproteobacteria</taxon>
        <taxon>Hyphomicrobiales</taxon>
        <taxon>Aurantimonadaceae</taxon>
        <taxon>Fulvimarina</taxon>
    </lineage>
</organism>
<feature type="transmembrane region" description="Helical" evidence="1">
    <location>
        <begin position="185"/>
        <end position="213"/>
    </location>
</feature>
<protein>
    <submittedName>
        <fullName evidence="2">DUF599 family protein</fullName>
    </submittedName>
</protein>
<dbReference type="PANTHER" id="PTHR31881">
    <property type="match status" value="1"/>
</dbReference>
<keyword evidence="1" id="KW-1133">Transmembrane helix</keyword>
<dbReference type="Pfam" id="PF04654">
    <property type="entry name" value="DUF599"/>
    <property type="match status" value="1"/>
</dbReference>
<evidence type="ECO:0000313" key="3">
    <source>
        <dbReference type="Proteomes" id="UP000264310"/>
    </source>
</evidence>
<feature type="transmembrane region" description="Helical" evidence="1">
    <location>
        <begin position="110"/>
        <end position="128"/>
    </location>
</feature>
<sequence length="236" mass="25912">MTLDWLDLAALGLYVAIWLGYNRLTQSLCDSDRSLSSLMNRERARWMRTALGRDLRMIDTAVLASLQQGTGFFASACIFAIGGCFALLGSAEIIAEISRDLSVAGPSNRVLVEIKLLGLVVIFAYAFFKFAWSYRLFNYCAILIGALPMRADVEKDPEAAEAALDRAVSLNVSAGWNFNAGLRAIFFALAYLGWFLGPYVLVASTVFVVAIIANRQFRSPAYKNLKANLDRSGEAP</sequence>
<accession>A0A371X7B4</accession>
<gene>
    <name evidence="2" type="ORF">DYI37_04495</name>
</gene>
<keyword evidence="1" id="KW-0472">Membrane</keyword>
<feature type="transmembrane region" description="Helical" evidence="1">
    <location>
        <begin position="72"/>
        <end position="89"/>
    </location>
</feature>
<dbReference type="Proteomes" id="UP000264310">
    <property type="component" value="Unassembled WGS sequence"/>
</dbReference>
<keyword evidence="3" id="KW-1185">Reference proteome</keyword>
<dbReference type="EMBL" id="QURL01000002">
    <property type="protein sequence ID" value="RFC65120.1"/>
    <property type="molecule type" value="Genomic_DNA"/>
</dbReference>
<dbReference type="RefSeq" id="WP_116682018.1">
    <property type="nucleotide sequence ID" value="NZ_QURL01000002.1"/>
</dbReference>
<dbReference type="InterPro" id="IPR006747">
    <property type="entry name" value="DUF599"/>
</dbReference>
<evidence type="ECO:0000313" key="2">
    <source>
        <dbReference type="EMBL" id="RFC65120.1"/>
    </source>
</evidence>
<keyword evidence="1" id="KW-0812">Transmembrane</keyword>
<evidence type="ECO:0000256" key="1">
    <source>
        <dbReference type="SAM" id="Phobius"/>
    </source>
</evidence>
<dbReference type="AlphaFoldDB" id="A0A371X7B4"/>
<reference evidence="2 3" key="1">
    <citation type="submission" date="2018-08" db="EMBL/GenBank/DDBJ databases">
        <title>Fulvimarina sp. 85, whole genome shotgun sequence.</title>
        <authorList>
            <person name="Tuo L."/>
        </authorList>
    </citation>
    <scope>NUCLEOTIDE SEQUENCE [LARGE SCALE GENOMIC DNA]</scope>
    <source>
        <strain evidence="2 3">85</strain>
    </source>
</reference>
<dbReference type="PANTHER" id="PTHR31881:SF6">
    <property type="entry name" value="OS09G0494600 PROTEIN"/>
    <property type="match status" value="1"/>
</dbReference>
<name>A0A371X7B4_9HYPH</name>